<feature type="non-terminal residue" evidence="1">
    <location>
        <position position="1"/>
    </location>
</feature>
<organism evidence="1 2">
    <name type="scientific">Aureobasidium melanogenum</name>
    <name type="common">Aureobasidium pullulans var. melanogenum</name>
    <dbReference type="NCBI Taxonomy" id="46634"/>
    <lineage>
        <taxon>Eukaryota</taxon>
        <taxon>Fungi</taxon>
        <taxon>Dikarya</taxon>
        <taxon>Ascomycota</taxon>
        <taxon>Pezizomycotina</taxon>
        <taxon>Dothideomycetes</taxon>
        <taxon>Dothideomycetidae</taxon>
        <taxon>Dothideales</taxon>
        <taxon>Saccotheciaceae</taxon>
        <taxon>Aureobasidium</taxon>
    </lineage>
</organism>
<evidence type="ECO:0000313" key="1">
    <source>
        <dbReference type="EMBL" id="KAG9928109.1"/>
    </source>
</evidence>
<dbReference type="Proteomes" id="UP000729357">
    <property type="component" value="Unassembled WGS sequence"/>
</dbReference>
<sequence length="65" mass="7197">LRRTIAFIRRLQQASNVAVSDILILEAIDRTLFPESDGNDLYKNEGLTGDSIESVDSFNSIDAIV</sequence>
<protein>
    <submittedName>
        <fullName evidence="1">Uncharacterized protein</fullName>
    </submittedName>
</protein>
<proteinExistence type="predicted"/>
<reference evidence="1" key="1">
    <citation type="journal article" date="2021" name="J Fungi (Basel)">
        <title>Virulence traits and population genomics of the black yeast Aureobasidium melanogenum.</title>
        <authorList>
            <person name="Cernosa A."/>
            <person name="Sun X."/>
            <person name="Gostincar C."/>
            <person name="Fang C."/>
            <person name="Gunde-Cimerman N."/>
            <person name="Song Z."/>
        </authorList>
    </citation>
    <scope>NUCLEOTIDE SEQUENCE</scope>
    <source>
        <strain evidence="1">EXF-9298</strain>
    </source>
</reference>
<dbReference type="EMBL" id="JAHFXS010007107">
    <property type="protein sequence ID" value="KAG9928109.1"/>
    <property type="molecule type" value="Genomic_DNA"/>
</dbReference>
<name>A0A9P8JIC1_AURME</name>
<keyword evidence="2" id="KW-1185">Reference proteome</keyword>
<gene>
    <name evidence="1" type="ORF">KCU98_g21074</name>
</gene>
<reference evidence="1" key="2">
    <citation type="submission" date="2021-08" db="EMBL/GenBank/DDBJ databases">
        <authorList>
            <person name="Gostincar C."/>
            <person name="Sun X."/>
            <person name="Song Z."/>
            <person name="Gunde-Cimerman N."/>
        </authorList>
    </citation>
    <scope>NUCLEOTIDE SEQUENCE</scope>
    <source>
        <strain evidence="1">EXF-9298</strain>
    </source>
</reference>
<dbReference type="AlphaFoldDB" id="A0A9P8JIC1"/>
<evidence type="ECO:0000313" key="2">
    <source>
        <dbReference type="Proteomes" id="UP000729357"/>
    </source>
</evidence>
<feature type="non-terminal residue" evidence="1">
    <location>
        <position position="65"/>
    </location>
</feature>
<accession>A0A9P8JIC1</accession>
<comment type="caution">
    <text evidence="1">The sequence shown here is derived from an EMBL/GenBank/DDBJ whole genome shotgun (WGS) entry which is preliminary data.</text>
</comment>